<proteinExistence type="predicted"/>
<comment type="subcellular location">
    <subcellularLocation>
        <location evidence="2">Cell membrane</location>
        <topology evidence="2">Multi-pass membrane protein</topology>
    </subcellularLocation>
</comment>
<dbReference type="InterPro" id="IPR005467">
    <property type="entry name" value="His_kinase_dom"/>
</dbReference>
<dbReference type="EC" id="2.7.13.3" evidence="3"/>
<dbReference type="InterPro" id="IPR036097">
    <property type="entry name" value="HisK_dim/P_sf"/>
</dbReference>
<evidence type="ECO:0000256" key="11">
    <source>
        <dbReference type="ARBA" id="ARBA00022989"/>
    </source>
</evidence>
<dbReference type="OrthoDB" id="9813151at2"/>
<keyword evidence="10" id="KW-0067">ATP-binding</keyword>
<evidence type="ECO:0000256" key="4">
    <source>
        <dbReference type="ARBA" id="ARBA00022475"/>
    </source>
</evidence>
<dbReference type="PROSITE" id="PS50885">
    <property type="entry name" value="HAMP"/>
    <property type="match status" value="1"/>
</dbReference>
<comment type="catalytic activity">
    <reaction evidence="1">
        <text>ATP + protein L-histidine = ADP + protein N-phospho-L-histidine.</text>
        <dbReference type="EC" id="2.7.13.3"/>
    </reaction>
</comment>
<dbReference type="Gene3D" id="1.10.287.130">
    <property type="match status" value="1"/>
</dbReference>
<dbReference type="EMBL" id="FOGL01000013">
    <property type="protein sequence ID" value="SER94263.1"/>
    <property type="molecule type" value="Genomic_DNA"/>
</dbReference>
<evidence type="ECO:0000256" key="13">
    <source>
        <dbReference type="ARBA" id="ARBA00023136"/>
    </source>
</evidence>
<evidence type="ECO:0000256" key="12">
    <source>
        <dbReference type="ARBA" id="ARBA00023012"/>
    </source>
</evidence>
<name>A0A1H9TCB8_9BACI</name>
<dbReference type="CDD" id="cd00075">
    <property type="entry name" value="HATPase"/>
    <property type="match status" value="1"/>
</dbReference>
<dbReference type="FunFam" id="1.10.287.130:FF:000001">
    <property type="entry name" value="Two-component sensor histidine kinase"/>
    <property type="match status" value="1"/>
</dbReference>
<keyword evidence="12" id="KW-0902">Two-component regulatory system</keyword>
<dbReference type="SUPFAM" id="SSF47384">
    <property type="entry name" value="Homodimeric domain of signal transducing histidine kinase"/>
    <property type="match status" value="1"/>
</dbReference>
<dbReference type="SMART" id="SM00304">
    <property type="entry name" value="HAMP"/>
    <property type="match status" value="1"/>
</dbReference>
<dbReference type="FunFam" id="3.30.565.10:FF:000006">
    <property type="entry name" value="Sensor histidine kinase WalK"/>
    <property type="match status" value="1"/>
</dbReference>
<evidence type="ECO:0000259" key="17">
    <source>
        <dbReference type="PROSITE" id="PS50885"/>
    </source>
</evidence>
<evidence type="ECO:0000256" key="5">
    <source>
        <dbReference type="ARBA" id="ARBA00022553"/>
    </source>
</evidence>
<dbReference type="SUPFAM" id="SSF55874">
    <property type="entry name" value="ATPase domain of HSP90 chaperone/DNA topoisomerase II/histidine kinase"/>
    <property type="match status" value="1"/>
</dbReference>
<dbReference type="GO" id="GO:0005886">
    <property type="term" value="C:plasma membrane"/>
    <property type="evidence" value="ECO:0007669"/>
    <property type="project" value="UniProtKB-SubCell"/>
</dbReference>
<evidence type="ECO:0000256" key="14">
    <source>
        <dbReference type="SAM" id="Coils"/>
    </source>
</evidence>
<dbReference type="PRINTS" id="PR00344">
    <property type="entry name" value="BCTRLSENSOR"/>
</dbReference>
<dbReference type="AlphaFoldDB" id="A0A1H9TCB8"/>
<keyword evidence="13 15" id="KW-0472">Membrane</keyword>
<dbReference type="SMART" id="SM00387">
    <property type="entry name" value="HATPase_c"/>
    <property type="match status" value="1"/>
</dbReference>
<dbReference type="GO" id="GO:0000155">
    <property type="term" value="F:phosphorelay sensor kinase activity"/>
    <property type="evidence" value="ECO:0007669"/>
    <property type="project" value="InterPro"/>
</dbReference>
<feature type="domain" description="Histidine kinase" evidence="16">
    <location>
        <begin position="243"/>
        <end position="459"/>
    </location>
</feature>
<evidence type="ECO:0000256" key="8">
    <source>
        <dbReference type="ARBA" id="ARBA00022741"/>
    </source>
</evidence>
<keyword evidence="9 18" id="KW-0418">Kinase</keyword>
<keyword evidence="11 15" id="KW-1133">Transmembrane helix</keyword>
<evidence type="ECO:0000256" key="10">
    <source>
        <dbReference type="ARBA" id="ARBA00022840"/>
    </source>
</evidence>
<feature type="transmembrane region" description="Helical" evidence="15">
    <location>
        <begin position="12"/>
        <end position="32"/>
    </location>
</feature>
<dbReference type="Gene3D" id="6.10.340.10">
    <property type="match status" value="1"/>
</dbReference>
<evidence type="ECO:0000256" key="3">
    <source>
        <dbReference type="ARBA" id="ARBA00012438"/>
    </source>
</evidence>
<gene>
    <name evidence="18" type="ORF">SAMN04487944_11373</name>
</gene>
<dbReference type="InterPro" id="IPR004358">
    <property type="entry name" value="Sig_transdc_His_kin-like_C"/>
</dbReference>
<dbReference type="CDD" id="cd06225">
    <property type="entry name" value="HAMP"/>
    <property type="match status" value="1"/>
</dbReference>
<dbReference type="PANTHER" id="PTHR45528">
    <property type="entry name" value="SENSOR HISTIDINE KINASE CPXA"/>
    <property type="match status" value="1"/>
</dbReference>
<feature type="domain" description="HAMP" evidence="17">
    <location>
        <begin position="183"/>
        <end position="235"/>
    </location>
</feature>
<dbReference type="InterPro" id="IPR003661">
    <property type="entry name" value="HisK_dim/P_dom"/>
</dbReference>
<keyword evidence="6" id="KW-0808">Transferase</keyword>
<evidence type="ECO:0000313" key="18">
    <source>
        <dbReference type="EMBL" id="SER94263.1"/>
    </source>
</evidence>
<dbReference type="InterPro" id="IPR003594">
    <property type="entry name" value="HATPase_dom"/>
</dbReference>
<dbReference type="SMART" id="SM00388">
    <property type="entry name" value="HisKA"/>
    <property type="match status" value="1"/>
</dbReference>
<evidence type="ECO:0000256" key="1">
    <source>
        <dbReference type="ARBA" id="ARBA00000085"/>
    </source>
</evidence>
<keyword evidence="19" id="KW-1185">Reference proteome</keyword>
<dbReference type="InterPro" id="IPR003660">
    <property type="entry name" value="HAMP_dom"/>
</dbReference>
<dbReference type="Gene3D" id="3.30.565.10">
    <property type="entry name" value="Histidine kinase-like ATPase, C-terminal domain"/>
    <property type="match status" value="1"/>
</dbReference>
<evidence type="ECO:0000256" key="9">
    <source>
        <dbReference type="ARBA" id="ARBA00022777"/>
    </source>
</evidence>
<dbReference type="Pfam" id="PF02518">
    <property type="entry name" value="HATPase_c"/>
    <property type="match status" value="1"/>
</dbReference>
<keyword evidence="7 15" id="KW-0812">Transmembrane</keyword>
<dbReference type="RefSeq" id="WP_089741755.1">
    <property type="nucleotide sequence ID" value="NZ_FOGL01000013.1"/>
</dbReference>
<evidence type="ECO:0000259" key="16">
    <source>
        <dbReference type="PROSITE" id="PS50109"/>
    </source>
</evidence>
<sequence length="468" mass="53189">MFNKLSLKIGLLFFLFIFAIEIFVYFTLYTSIANERIEEVMNNLLARANTHSAVLEGNFDPSTLEHVTIMESESDYAVIITNAKGDIIIHSDPMEREMLEVISHTDYEEVPTVGKVVEQRWKEKEYIAVDSPITFDETHHGHVFMFAETSNVKSIVNHLSGQFALIGIITILVTIITIFILSRFITLPLLKMKEATEQLSKGKNKVELHTERNDELGELASSIKRLSNDLERLKNNRNEFLASISHELRTPLTYIKGYADIISKQEITAEERKDYIAIIREETVDLTALIKSLFDLAKMDENKFIIHRKNVDLRQLLQTIEERVSPVLQEKNIRFSLTCPSNIQANIDPDRIQQVLLNILDNARKHTPEGKLISLEVAKNDSEIIITIADQGEGIPKEDIPYLFERLYRVEKSRSREKGGSGLGLAIAKEIIESHGGTIEIESEQGTGTTVIIYLKRGESNGESSFNR</sequence>
<dbReference type="Pfam" id="PF00672">
    <property type="entry name" value="HAMP"/>
    <property type="match status" value="1"/>
</dbReference>
<dbReference type="CDD" id="cd00082">
    <property type="entry name" value="HisKA"/>
    <property type="match status" value="1"/>
</dbReference>
<accession>A0A1H9TCB8</accession>
<reference evidence="18 19" key="1">
    <citation type="submission" date="2016-10" db="EMBL/GenBank/DDBJ databases">
        <authorList>
            <person name="de Groot N.N."/>
        </authorList>
    </citation>
    <scope>NUCLEOTIDE SEQUENCE [LARGE SCALE GENOMIC DNA]</scope>
    <source>
        <strain evidence="18 19">CGMCC 1.7727</strain>
    </source>
</reference>
<keyword evidence="14" id="KW-0175">Coiled coil</keyword>
<keyword evidence="5" id="KW-0597">Phosphoprotein</keyword>
<dbReference type="Pfam" id="PF00512">
    <property type="entry name" value="HisKA"/>
    <property type="match status" value="1"/>
</dbReference>
<dbReference type="PROSITE" id="PS50109">
    <property type="entry name" value="HIS_KIN"/>
    <property type="match status" value="1"/>
</dbReference>
<dbReference type="PANTHER" id="PTHR45528:SF1">
    <property type="entry name" value="SENSOR HISTIDINE KINASE CPXA"/>
    <property type="match status" value="1"/>
</dbReference>
<dbReference type="Proteomes" id="UP000199687">
    <property type="component" value="Unassembled WGS sequence"/>
</dbReference>
<dbReference type="GO" id="GO:0005524">
    <property type="term" value="F:ATP binding"/>
    <property type="evidence" value="ECO:0007669"/>
    <property type="project" value="UniProtKB-KW"/>
</dbReference>
<evidence type="ECO:0000256" key="7">
    <source>
        <dbReference type="ARBA" id="ARBA00022692"/>
    </source>
</evidence>
<keyword evidence="8" id="KW-0547">Nucleotide-binding</keyword>
<evidence type="ECO:0000256" key="2">
    <source>
        <dbReference type="ARBA" id="ARBA00004651"/>
    </source>
</evidence>
<keyword evidence="4" id="KW-1003">Cell membrane</keyword>
<dbReference type="STRING" id="531814.SAMN04487944_11373"/>
<organism evidence="18 19">
    <name type="scientific">Gracilibacillus ureilyticus</name>
    <dbReference type="NCBI Taxonomy" id="531814"/>
    <lineage>
        <taxon>Bacteria</taxon>
        <taxon>Bacillati</taxon>
        <taxon>Bacillota</taxon>
        <taxon>Bacilli</taxon>
        <taxon>Bacillales</taxon>
        <taxon>Bacillaceae</taxon>
        <taxon>Gracilibacillus</taxon>
    </lineage>
</organism>
<evidence type="ECO:0000313" key="19">
    <source>
        <dbReference type="Proteomes" id="UP000199687"/>
    </source>
</evidence>
<evidence type="ECO:0000256" key="6">
    <source>
        <dbReference type="ARBA" id="ARBA00022679"/>
    </source>
</evidence>
<dbReference type="InterPro" id="IPR050398">
    <property type="entry name" value="HssS/ArlS-like"/>
</dbReference>
<feature type="coiled-coil region" evidence="14">
    <location>
        <begin position="192"/>
        <end position="243"/>
    </location>
</feature>
<dbReference type="SUPFAM" id="SSF158472">
    <property type="entry name" value="HAMP domain-like"/>
    <property type="match status" value="1"/>
</dbReference>
<dbReference type="InterPro" id="IPR036890">
    <property type="entry name" value="HATPase_C_sf"/>
</dbReference>
<feature type="transmembrane region" description="Helical" evidence="15">
    <location>
        <begin position="163"/>
        <end position="185"/>
    </location>
</feature>
<protein>
    <recommendedName>
        <fullName evidence="3">histidine kinase</fullName>
        <ecNumber evidence="3">2.7.13.3</ecNumber>
    </recommendedName>
</protein>
<evidence type="ECO:0000256" key="15">
    <source>
        <dbReference type="SAM" id="Phobius"/>
    </source>
</evidence>